<dbReference type="CDD" id="cd00110">
    <property type="entry name" value="LamG"/>
    <property type="match status" value="2"/>
</dbReference>
<keyword evidence="4" id="KW-0812">Transmembrane</keyword>
<sequence length="497" mass="55652">MKIYGEVVFKCENVATLDPINFETPEAYISLPKWNTKRMGSISFDFRTTEPNGLILFTHGKPQERKDARSQKNTKVDFFAVELLDGNLYLLLDMGSGTIKVKATQKKANDGEWYHVDIQRDGRSGKGPETLYAGQKLNDNEWHTVRVVRRGKSLKLTVDDDVAEGTMVGDHTRLEFHNIETGIMTEKRYISVVPSSFIGHLQSLMFNGLLYIDLCKNGDIDYCELKARFGLRNIIADPVTFKTKSSYLSLATLQAYTSMHLFFQFKTTSADGFILFNSGDGNDFIAVELVKGYIHYVFDLGNGPNVIKGNSDRPLNDNQWHNVVITRDNSNTHSLKVDTKVVTQVINGAKNLDLKGDLYMAGLAQGMYSNLPKLVASRDGFQGCLASVDLNGRLPDLINDALHRSGQIERGCEGPSTTCQEDSCANQGVCMQQWEGFTCDCSMTSYSGNQCNDRECNLFLLGTFSRDSEVWRNLETMCKEIAFLKDSSNSVLQKHGK</sequence>
<dbReference type="InterPro" id="IPR000742">
    <property type="entry name" value="EGF"/>
</dbReference>
<keyword evidence="8" id="KW-0472">Membrane</keyword>
<dbReference type="SMART" id="SM00282">
    <property type="entry name" value="LamG"/>
    <property type="match status" value="2"/>
</dbReference>
<evidence type="ECO:0000256" key="3">
    <source>
        <dbReference type="ARBA" id="ARBA00022536"/>
    </source>
</evidence>
<evidence type="ECO:0000256" key="1">
    <source>
        <dbReference type="ARBA" id="ARBA00004479"/>
    </source>
</evidence>
<keyword evidence="9" id="KW-1015">Disulfide bond</keyword>
<dbReference type="Proteomes" id="UP001166674">
    <property type="component" value="Unassembled WGS sequence"/>
</dbReference>
<dbReference type="Pfam" id="PF02210">
    <property type="entry name" value="Laminin_G_2"/>
    <property type="match status" value="2"/>
</dbReference>
<dbReference type="AlphaFoldDB" id="A0AA41MYE2"/>
<evidence type="ECO:0000256" key="8">
    <source>
        <dbReference type="ARBA" id="ARBA00023136"/>
    </source>
</evidence>
<comment type="similarity">
    <text evidence="2">Belongs to the neurexin family.</text>
</comment>
<dbReference type="GO" id="GO:0016020">
    <property type="term" value="C:membrane"/>
    <property type="evidence" value="ECO:0007669"/>
    <property type="project" value="UniProtKB-SubCell"/>
</dbReference>
<evidence type="ECO:0000256" key="5">
    <source>
        <dbReference type="ARBA" id="ARBA00022729"/>
    </source>
</evidence>
<dbReference type="PROSITE" id="PS50025">
    <property type="entry name" value="LAM_G_DOMAIN"/>
    <property type="match status" value="2"/>
</dbReference>
<dbReference type="SUPFAM" id="SSF49899">
    <property type="entry name" value="Concanavalin A-like lectins/glucanases"/>
    <property type="match status" value="3"/>
</dbReference>
<feature type="domain" description="Laminin G" evidence="12">
    <location>
        <begin position="18"/>
        <end position="223"/>
    </location>
</feature>
<dbReference type="InterPro" id="IPR013320">
    <property type="entry name" value="ConA-like_dom_sf"/>
</dbReference>
<evidence type="ECO:0000259" key="12">
    <source>
        <dbReference type="PROSITE" id="PS50025"/>
    </source>
</evidence>
<evidence type="ECO:0000256" key="9">
    <source>
        <dbReference type="ARBA" id="ARBA00023157"/>
    </source>
</evidence>
<dbReference type="SUPFAM" id="SSF57196">
    <property type="entry name" value="EGF/Laminin"/>
    <property type="match status" value="1"/>
</dbReference>
<dbReference type="PANTHER" id="PTHR15036:SF57">
    <property type="entry name" value="NEUREXIN-3"/>
    <property type="match status" value="1"/>
</dbReference>
<reference evidence="14" key="1">
    <citation type="submission" date="2020-03" db="EMBL/GenBank/DDBJ databases">
        <title>Studies in the Genomics of Life Span.</title>
        <authorList>
            <person name="Glass D."/>
        </authorList>
    </citation>
    <scope>NUCLEOTIDE SEQUENCE</scope>
    <source>
        <strain evidence="14">SUZIE</strain>
        <tissue evidence="14">Muscle</tissue>
    </source>
</reference>
<organism evidence="14 15">
    <name type="scientific">Sciurus carolinensis</name>
    <name type="common">Eastern gray squirrel</name>
    <dbReference type="NCBI Taxonomy" id="30640"/>
    <lineage>
        <taxon>Eukaryota</taxon>
        <taxon>Metazoa</taxon>
        <taxon>Chordata</taxon>
        <taxon>Craniata</taxon>
        <taxon>Vertebrata</taxon>
        <taxon>Euteleostomi</taxon>
        <taxon>Mammalia</taxon>
        <taxon>Eutheria</taxon>
        <taxon>Euarchontoglires</taxon>
        <taxon>Glires</taxon>
        <taxon>Rodentia</taxon>
        <taxon>Sciuromorpha</taxon>
        <taxon>Sciuridae</taxon>
        <taxon>Sciurinae</taxon>
        <taxon>Sciurini</taxon>
        <taxon>Sciurus</taxon>
    </lineage>
</organism>
<keyword evidence="6" id="KW-0677">Repeat</keyword>
<evidence type="ECO:0000256" key="6">
    <source>
        <dbReference type="ARBA" id="ARBA00022737"/>
    </source>
</evidence>
<keyword evidence="10" id="KW-0325">Glycoprotein</keyword>
<name>A0AA41MYE2_SCICA</name>
<dbReference type="EMBL" id="JAATJV010372399">
    <property type="protein sequence ID" value="MBZ3880431.1"/>
    <property type="molecule type" value="Genomic_DNA"/>
</dbReference>
<evidence type="ECO:0000313" key="14">
    <source>
        <dbReference type="EMBL" id="MBZ3880431.1"/>
    </source>
</evidence>
<dbReference type="InterPro" id="IPR001791">
    <property type="entry name" value="Laminin_G"/>
</dbReference>
<comment type="subcellular location">
    <subcellularLocation>
        <location evidence="1">Membrane</location>
        <topology evidence="1">Single-pass type I membrane protein</topology>
    </subcellularLocation>
</comment>
<dbReference type="FunFam" id="2.60.120.200:FF:000004">
    <property type="entry name" value="neurexin-1 isoform X1"/>
    <property type="match status" value="1"/>
</dbReference>
<evidence type="ECO:0000256" key="7">
    <source>
        <dbReference type="ARBA" id="ARBA00022989"/>
    </source>
</evidence>
<dbReference type="Gene3D" id="2.60.120.200">
    <property type="match status" value="3"/>
</dbReference>
<gene>
    <name evidence="14" type="ORF">SUZIE_157895</name>
</gene>
<dbReference type="InterPro" id="IPR050372">
    <property type="entry name" value="Neurexin-related_CASP"/>
</dbReference>
<dbReference type="PROSITE" id="PS50026">
    <property type="entry name" value="EGF_3"/>
    <property type="match status" value="1"/>
</dbReference>
<dbReference type="Gene3D" id="2.10.25.10">
    <property type="entry name" value="Laminin"/>
    <property type="match status" value="1"/>
</dbReference>
<evidence type="ECO:0000313" key="15">
    <source>
        <dbReference type="Proteomes" id="UP001166674"/>
    </source>
</evidence>
<comment type="caution">
    <text evidence="11">Lacks conserved residue(s) required for the propagation of feature annotation.</text>
</comment>
<evidence type="ECO:0000256" key="11">
    <source>
        <dbReference type="PROSITE-ProRule" id="PRU00076"/>
    </source>
</evidence>
<evidence type="ECO:0000256" key="4">
    <source>
        <dbReference type="ARBA" id="ARBA00022692"/>
    </source>
</evidence>
<proteinExistence type="inferred from homology"/>
<accession>A0AA41MYE2</accession>
<feature type="domain" description="EGF-like" evidence="13">
    <location>
        <begin position="415"/>
        <end position="452"/>
    </location>
</feature>
<evidence type="ECO:0000256" key="10">
    <source>
        <dbReference type="ARBA" id="ARBA00023180"/>
    </source>
</evidence>
<dbReference type="PANTHER" id="PTHR15036">
    <property type="entry name" value="PIKACHURIN-LIKE PROTEIN"/>
    <property type="match status" value="1"/>
</dbReference>
<keyword evidence="15" id="KW-1185">Reference proteome</keyword>
<evidence type="ECO:0000256" key="2">
    <source>
        <dbReference type="ARBA" id="ARBA00010241"/>
    </source>
</evidence>
<feature type="domain" description="Laminin G" evidence="12">
    <location>
        <begin position="237"/>
        <end position="412"/>
    </location>
</feature>
<protein>
    <submittedName>
        <fullName evidence="14">Neurexin-3</fullName>
    </submittedName>
</protein>
<keyword evidence="5" id="KW-0732">Signal</keyword>
<comment type="caution">
    <text evidence="14">The sequence shown here is derived from an EMBL/GenBank/DDBJ whole genome shotgun (WGS) entry which is preliminary data.</text>
</comment>
<evidence type="ECO:0000259" key="13">
    <source>
        <dbReference type="PROSITE" id="PS50026"/>
    </source>
</evidence>
<dbReference type="FunFam" id="2.10.25.10:FF:000015">
    <property type="entry name" value="neurexin-1 isoform X1"/>
    <property type="match status" value="1"/>
</dbReference>
<keyword evidence="3 11" id="KW-0245">EGF-like domain</keyword>
<keyword evidence="7" id="KW-1133">Transmembrane helix</keyword>